<comment type="caution">
    <text evidence="1">The sequence shown here is derived from an EMBL/GenBank/DDBJ whole genome shotgun (WGS) entry which is preliminary data.</text>
</comment>
<protein>
    <submittedName>
        <fullName evidence="1">Uncharacterized protein</fullName>
    </submittedName>
</protein>
<keyword evidence="2" id="KW-1185">Reference proteome</keyword>
<dbReference type="Proteomes" id="UP000309997">
    <property type="component" value="Unassembled WGS sequence"/>
</dbReference>
<reference evidence="1 2" key="1">
    <citation type="journal article" date="2024" name="Plant Biotechnol. J.">
        <title>Genome and CRISPR/Cas9 system of a widespread forest tree (Populus alba) in the world.</title>
        <authorList>
            <person name="Liu Y.J."/>
            <person name="Jiang P.F."/>
            <person name="Han X.M."/>
            <person name="Li X.Y."/>
            <person name="Wang H.M."/>
            <person name="Wang Y.J."/>
            <person name="Wang X.X."/>
            <person name="Zeng Q.Y."/>
        </authorList>
    </citation>
    <scope>NUCLEOTIDE SEQUENCE [LARGE SCALE GENOMIC DNA]</scope>
    <source>
        <strain evidence="2">cv. PAL-ZL1</strain>
    </source>
</reference>
<dbReference type="EMBL" id="RCHU02000015">
    <property type="protein sequence ID" value="KAL3570594.1"/>
    <property type="molecule type" value="Genomic_DNA"/>
</dbReference>
<organism evidence="1 2">
    <name type="scientific">Populus alba</name>
    <name type="common">White poplar</name>
    <dbReference type="NCBI Taxonomy" id="43335"/>
    <lineage>
        <taxon>Eukaryota</taxon>
        <taxon>Viridiplantae</taxon>
        <taxon>Streptophyta</taxon>
        <taxon>Embryophyta</taxon>
        <taxon>Tracheophyta</taxon>
        <taxon>Spermatophyta</taxon>
        <taxon>Magnoliopsida</taxon>
        <taxon>eudicotyledons</taxon>
        <taxon>Gunneridae</taxon>
        <taxon>Pentapetalae</taxon>
        <taxon>rosids</taxon>
        <taxon>fabids</taxon>
        <taxon>Malpighiales</taxon>
        <taxon>Salicaceae</taxon>
        <taxon>Saliceae</taxon>
        <taxon>Populus</taxon>
    </lineage>
</organism>
<evidence type="ECO:0000313" key="2">
    <source>
        <dbReference type="Proteomes" id="UP000309997"/>
    </source>
</evidence>
<evidence type="ECO:0000313" key="1">
    <source>
        <dbReference type="EMBL" id="KAL3570594.1"/>
    </source>
</evidence>
<gene>
    <name evidence="1" type="ORF">D5086_027843</name>
</gene>
<proteinExistence type="predicted"/>
<name>A0ACC4AWG4_POPAL</name>
<sequence>MDLSVVGLLMLVLVGHGVGHPGQLVPDPCPEASCKKGGPAIRFPFMLKEKQSDNCSYPGFELSCDGKETLLQLPNSVKLYVNKIDYASQLIFAADPDKCLPKQLRSFNLSTSPFQFGDKQQYDYAFFNCTSLKGDTYQRLACLSGPGYDIFAYTSDYLISYTDLTSCTKIYNLSSVPMEVMRQENILNLTWSVPACRLCEAQGKFCRWKNISARLEIECYDRPKSKEGHGVGHPDQLLRDPCPEASCKKDGPAIRFPFMLKEKQQDHCGYPGFELSCTDRKETLLQLPNSVKLYVNKIDYASQLLVASDPHNCLPGQLRNFSLSTSPFQFGDMEQDDYSFFNCTSWKGDTSRQLACLSGPGYDIFAYYSYSSIGYSDLTSCTKMYNLSSIPWEILWQNNILRLNWSRPECGLCEARGKFCRRKNNSAGLETECYDKPKSKEVATVGSVLLLLGMELKIFQVMDMDLSLLCLLLLLLVSHGDGLKDMCQEARCKKHGPVIRFPFRIKGKQPDYCGYPGFDLSCTDRKETLLELPTSVKLYIKNIDYASELITATDPENCLPRQLLNFNLSTSPFKFAARLQRDLDFFNCTSRQRDSYLWTSCLGVPGYDIYAFMSGSIVTYFDLTSCSKMYNLSSVPDDLNSRDNILHLNWSKPACGLCGALGKFCRLKNNTDRIETECYDKPKSNEDVAWGMFGDRISFYPELFTPLLSSANTTFSSIPPKFKSLNKPFADVPIGNVSVISYRK</sequence>
<accession>A0ACC4AWG4</accession>